<dbReference type="Proteomes" id="UP000247233">
    <property type="component" value="Unassembled WGS sequence"/>
</dbReference>
<dbReference type="AlphaFoldDB" id="A0A317V9B6"/>
<dbReference type="InterPro" id="IPR012337">
    <property type="entry name" value="RNaseH-like_sf"/>
</dbReference>
<gene>
    <name evidence="1" type="ORF">BO70DRAFT_400221</name>
</gene>
<sequence>MGYRGINTEQKGSVTIAASREDSEAAMKVNFSSESNSSSSNVLYLQAYQVNRPVKPPVPNMPNIHQIRLRSSVKAVEQLRTMGIEPYFHWVPGHEGIKGNEKTDVAAKEAAESMKVPEEDTVQLAAAVKYIAR</sequence>
<dbReference type="EMBL" id="MSFL01000035">
    <property type="protein sequence ID" value="PWY68590.1"/>
    <property type="molecule type" value="Genomic_DNA"/>
</dbReference>
<organism evidence="1 2">
    <name type="scientific">Aspergillus heteromorphus CBS 117.55</name>
    <dbReference type="NCBI Taxonomy" id="1448321"/>
    <lineage>
        <taxon>Eukaryota</taxon>
        <taxon>Fungi</taxon>
        <taxon>Dikarya</taxon>
        <taxon>Ascomycota</taxon>
        <taxon>Pezizomycotina</taxon>
        <taxon>Eurotiomycetes</taxon>
        <taxon>Eurotiomycetidae</taxon>
        <taxon>Eurotiales</taxon>
        <taxon>Aspergillaceae</taxon>
        <taxon>Aspergillus</taxon>
        <taxon>Aspergillus subgen. Circumdati</taxon>
    </lineage>
</organism>
<dbReference type="RefSeq" id="XP_025395300.1">
    <property type="nucleotide sequence ID" value="XM_025546905.1"/>
</dbReference>
<keyword evidence="2" id="KW-1185">Reference proteome</keyword>
<comment type="caution">
    <text evidence="1">The sequence shown here is derived from an EMBL/GenBank/DDBJ whole genome shotgun (WGS) entry which is preliminary data.</text>
</comment>
<protein>
    <submittedName>
        <fullName evidence="1">Uncharacterized protein</fullName>
    </submittedName>
</protein>
<dbReference type="GeneID" id="37069142"/>
<dbReference type="Gene3D" id="3.30.420.10">
    <property type="entry name" value="Ribonuclease H-like superfamily/Ribonuclease H"/>
    <property type="match status" value="1"/>
</dbReference>
<evidence type="ECO:0000313" key="1">
    <source>
        <dbReference type="EMBL" id="PWY68590.1"/>
    </source>
</evidence>
<accession>A0A317V9B6</accession>
<reference evidence="1 2" key="1">
    <citation type="submission" date="2016-12" db="EMBL/GenBank/DDBJ databases">
        <title>The genomes of Aspergillus section Nigri reveals drivers in fungal speciation.</title>
        <authorList>
            <consortium name="DOE Joint Genome Institute"/>
            <person name="Vesth T.C."/>
            <person name="Nybo J."/>
            <person name="Theobald S."/>
            <person name="Brandl J."/>
            <person name="Frisvad J.C."/>
            <person name="Nielsen K.F."/>
            <person name="Lyhne E.K."/>
            <person name="Kogle M.E."/>
            <person name="Kuo A."/>
            <person name="Riley R."/>
            <person name="Clum A."/>
            <person name="Nolan M."/>
            <person name="Lipzen A."/>
            <person name="Salamov A."/>
            <person name="Henrissat B."/>
            <person name="Wiebenga A."/>
            <person name="De Vries R.P."/>
            <person name="Grigoriev I.V."/>
            <person name="Mortensen U.H."/>
            <person name="Andersen M.R."/>
            <person name="Baker S.E."/>
        </authorList>
    </citation>
    <scope>NUCLEOTIDE SEQUENCE [LARGE SCALE GENOMIC DNA]</scope>
    <source>
        <strain evidence="1 2">CBS 117.55</strain>
    </source>
</reference>
<dbReference type="InterPro" id="IPR036397">
    <property type="entry name" value="RNaseH_sf"/>
</dbReference>
<evidence type="ECO:0000313" key="2">
    <source>
        <dbReference type="Proteomes" id="UP000247233"/>
    </source>
</evidence>
<name>A0A317V9B6_9EURO</name>
<dbReference type="SUPFAM" id="SSF53098">
    <property type="entry name" value="Ribonuclease H-like"/>
    <property type="match status" value="1"/>
</dbReference>
<dbReference type="OrthoDB" id="4509585at2759"/>
<proteinExistence type="predicted"/>
<dbReference type="VEuPathDB" id="FungiDB:BO70DRAFT_400221"/>
<dbReference type="GO" id="GO:0003676">
    <property type="term" value="F:nucleic acid binding"/>
    <property type="evidence" value="ECO:0007669"/>
    <property type="project" value="InterPro"/>
</dbReference>